<dbReference type="SUPFAM" id="SSF53067">
    <property type="entry name" value="Actin-like ATPase domain"/>
    <property type="match status" value="2"/>
</dbReference>
<organism evidence="4 5">
    <name type="scientific">Syphacia muris</name>
    <dbReference type="NCBI Taxonomy" id="451379"/>
    <lineage>
        <taxon>Eukaryota</taxon>
        <taxon>Metazoa</taxon>
        <taxon>Ecdysozoa</taxon>
        <taxon>Nematoda</taxon>
        <taxon>Chromadorea</taxon>
        <taxon>Rhabditida</taxon>
        <taxon>Spirurina</taxon>
        <taxon>Oxyuridomorpha</taxon>
        <taxon>Oxyuroidea</taxon>
        <taxon>Oxyuridae</taxon>
        <taxon>Syphacia</taxon>
    </lineage>
</organism>
<reference evidence="5" key="1">
    <citation type="submission" date="2017-02" db="UniProtKB">
        <authorList>
            <consortium name="WormBaseParasite"/>
        </authorList>
    </citation>
    <scope>IDENTIFICATION</scope>
</reference>
<dbReference type="FunFam" id="3.90.640.10:FF:000014">
    <property type="entry name" value="Putative actin-related protein 6"/>
    <property type="match status" value="1"/>
</dbReference>
<name>A0A0N5AXB5_9BILA</name>
<evidence type="ECO:0000313" key="4">
    <source>
        <dbReference type="Proteomes" id="UP000046393"/>
    </source>
</evidence>
<dbReference type="InterPro" id="IPR043129">
    <property type="entry name" value="ATPase_NBD"/>
</dbReference>
<dbReference type="Pfam" id="PF00022">
    <property type="entry name" value="Actin"/>
    <property type="match status" value="1"/>
</dbReference>
<dbReference type="GO" id="GO:0005737">
    <property type="term" value="C:cytoplasm"/>
    <property type="evidence" value="ECO:0007669"/>
    <property type="project" value="UniProtKB-SubCell"/>
</dbReference>
<dbReference type="Gene3D" id="3.90.640.10">
    <property type="entry name" value="Actin, Chain A, domain 4"/>
    <property type="match status" value="1"/>
</dbReference>
<dbReference type="InterPro" id="IPR004000">
    <property type="entry name" value="Actin"/>
</dbReference>
<dbReference type="SMART" id="SM00268">
    <property type="entry name" value="ACTIN"/>
    <property type="match status" value="1"/>
</dbReference>
<dbReference type="Proteomes" id="UP000046393">
    <property type="component" value="Unplaced"/>
</dbReference>
<dbReference type="Gene3D" id="2.30.36.70">
    <property type="entry name" value="Actin, Chain A, domain 2"/>
    <property type="match status" value="1"/>
</dbReference>
<dbReference type="Gene3D" id="3.30.420.40">
    <property type="match status" value="2"/>
</dbReference>
<sequence length="417" mass="47836">MSQTLILDNGVGTMKVGFATDDSPRVIPNCITKSKNERKRVYTADEFSECKDHSSLYFLIPAEKGYIGRQADWQICLVNWDVEQKIWDRVMRKDVLDVNFSDTKLILTDPICIVPAIKDISDEIVFEQYGYHSLSKTSGIVLINAPSMIALADTVSEFRTEHCCVVVDSGYSFTHIVPYCNGVPIRKGIIRIDVGGKVLTNLLKEWISYRHLNVMEETCVINECKEDICYVADDFKNHMRMAQKFKRKKRNENSIIREYVLPDFTSHNRGFVREPQDSKDIEDCQKLILNLERFTVPEVLFSPSDIGILQMGIPEAIACAVNRCPKAMHGRLYNNIILVGGNSAFPGYMQRIERDLRKFASDLYVLRFRDVSDPILHAWRCGQQAFLSGAFEKRFVTRAEYEETGGEICRKKFLQFC</sequence>
<dbReference type="WBParaSite" id="SMUV_0000958901-mRNA-1">
    <property type="protein sequence ID" value="SMUV_0000958901-mRNA-1"/>
    <property type="gene ID" value="SMUV_0000958901"/>
</dbReference>
<evidence type="ECO:0000256" key="3">
    <source>
        <dbReference type="ARBA" id="ARBA00022490"/>
    </source>
</evidence>
<dbReference type="CDD" id="cd10210">
    <property type="entry name" value="ASKHA_NBD_Arp6"/>
    <property type="match status" value="1"/>
</dbReference>
<proteinExistence type="inferred from homology"/>
<dbReference type="PANTHER" id="PTHR11937">
    <property type="entry name" value="ACTIN"/>
    <property type="match status" value="1"/>
</dbReference>
<comment type="similarity">
    <text evidence="2">Belongs to the actin family. ARP6 subfamily.</text>
</comment>
<evidence type="ECO:0000256" key="1">
    <source>
        <dbReference type="ARBA" id="ARBA00004496"/>
    </source>
</evidence>
<keyword evidence="3" id="KW-0963">Cytoplasm</keyword>
<evidence type="ECO:0000313" key="5">
    <source>
        <dbReference type="WBParaSite" id="SMUV_0000958901-mRNA-1"/>
    </source>
</evidence>
<keyword evidence="4" id="KW-1185">Reference proteome</keyword>
<dbReference type="GO" id="GO:0005634">
    <property type="term" value="C:nucleus"/>
    <property type="evidence" value="ECO:0007669"/>
    <property type="project" value="UniProtKB-ARBA"/>
</dbReference>
<accession>A0A0N5AXB5</accession>
<dbReference type="STRING" id="451379.A0A0N5AXB5"/>
<comment type="subcellular location">
    <subcellularLocation>
        <location evidence="1">Cytoplasm</location>
    </subcellularLocation>
</comment>
<dbReference type="AlphaFoldDB" id="A0A0N5AXB5"/>
<evidence type="ECO:0000256" key="2">
    <source>
        <dbReference type="ARBA" id="ARBA00005665"/>
    </source>
</evidence>
<protein>
    <submittedName>
        <fullName evidence="5">Actin-related protein 6</fullName>
    </submittedName>
</protein>